<organism evidence="2 3">
    <name type="scientific">Sumerlaea chitinivorans</name>
    <dbReference type="NCBI Taxonomy" id="2250252"/>
    <lineage>
        <taxon>Bacteria</taxon>
        <taxon>Candidatus Sumerlaeota</taxon>
        <taxon>Candidatus Sumerlaeia</taxon>
        <taxon>Candidatus Sumerlaeales</taxon>
        <taxon>Candidatus Sumerlaeaceae</taxon>
        <taxon>Candidatus Sumerlaea</taxon>
    </lineage>
</organism>
<dbReference type="KEGG" id="schv:BRCON_0146"/>
<name>A0A2Z4Y2J7_SUMC1</name>
<evidence type="ECO:0000256" key="1">
    <source>
        <dbReference type="SAM" id="SignalP"/>
    </source>
</evidence>
<keyword evidence="1" id="KW-0732">Signal</keyword>
<proteinExistence type="predicted"/>
<protein>
    <recommendedName>
        <fullName evidence="4">Lipoprotein</fullName>
    </recommendedName>
</protein>
<reference evidence="2 3" key="1">
    <citation type="submission" date="2018-05" db="EMBL/GenBank/DDBJ databases">
        <title>A metagenomic window into the 2 km-deep terrestrial subsurface aquifer revealed taxonomically and functionally diverse microbial community comprising novel uncultured bacterial lineages.</title>
        <authorList>
            <person name="Kadnikov V.V."/>
            <person name="Mardanov A.V."/>
            <person name="Beletsky A.V."/>
            <person name="Banks D."/>
            <person name="Pimenov N.V."/>
            <person name="Frank Y.A."/>
            <person name="Karnachuk O.V."/>
            <person name="Ravin N.V."/>
        </authorList>
    </citation>
    <scope>NUCLEOTIDE SEQUENCE [LARGE SCALE GENOMIC DNA]</scope>
    <source>
        <strain evidence="2">BY</strain>
    </source>
</reference>
<accession>A0A2Z4Y2J7</accession>
<feature type="chain" id="PRO_5016391404" description="Lipoprotein" evidence="1">
    <location>
        <begin position="21"/>
        <end position="323"/>
    </location>
</feature>
<evidence type="ECO:0008006" key="4">
    <source>
        <dbReference type="Google" id="ProtNLM"/>
    </source>
</evidence>
<gene>
    <name evidence="2" type="ORF">BRCON_0146</name>
</gene>
<evidence type="ECO:0000313" key="2">
    <source>
        <dbReference type="EMBL" id="AXA34923.1"/>
    </source>
</evidence>
<evidence type="ECO:0000313" key="3">
    <source>
        <dbReference type="Proteomes" id="UP000262583"/>
    </source>
</evidence>
<dbReference type="PROSITE" id="PS51257">
    <property type="entry name" value="PROKAR_LIPOPROTEIN"/>
    <property type="match status" value="1"/>
</dbReference>
<dbReference type="AlphaFoldDB" id="A0A2Z4Y2J7"/>
<dbReference type="Proteomes" id="UP000262583">
    <property type="component" value="Chromosome"/>
</dbReference>
<feature type="signal peptide" evidence="1">
    <location>
        <begin position="1"/>
        <end position="20"/>
    </location>
</feature>
<dbReference type="EMBL" id="CP030759">
    <property type="protein sequence ID" value="AXA34923.1"/>
    <property type="molecule type" value="Genomic_DNA"/>
</dbReference>
<sequence>MIHKKLFRTLTACLIGLLLAGCTSRDPLDYLPRGMVYAGLNMERAKAEAGMKRFLDLLDKLSVSGSTNSDAVRNAYFVVGDPRAGGGLAACVVGANGLAEDVFNRAKTEGATPQKLNGFDALRLPQAAYIIRLSPAAVLIADSEKTFGKMLETAKKKSPSAATDSAFSKLQSLNSNHPFAVVANVAEFAGQASQAMAASPLGKGAAQASEAIRNITLLSLTAEWPEQPKVELIAYTQKEEDAKALAGLIQLVMMTQGSQLPPLLKNLRPASTPEGLVLSMEIPKEEADKFLAKLEEVGKDLPSDPAARKNEIEKRFQRLMQSF</sequence>